<organism evidence="7 8">
    <name type="scientific">Phytohabitans suffuscus</name>
    <dbReference type="NCBI Taxonomy" id="624315"/>
    <lineage>
        <taxon>Bacteria</taxon>
        <taxon>Bacillati</taxon>
        <taxon>Actinomycetota</taxon>
        <taxon>Actinomycetes</taxon>
        <taxon>Micromonosporales</taxon>
        <taxon>Micromonosporaceae</taxon>
    </lineage>
</organism>
<proteinExistence type="predicted"/>
<dbReference type="Gene3D" id="3.30.9.10">
    <property type="entry name" value="D-Amino Acid Oxidase, subunit A, domain 2"/>
    <property type="match status" value="1"/>
</dbReference>
<sequence>MRAEADVLVVGLGIHGSAAAYELARGGASVVGIDQFPEGHHRGSSHGRTRMIRRAYPNPAWNDLVARAYTGWERWERASGQRLVHRTGGLYTAGGASTLQGPGCEQVEDPDRLRQLMPSLAVPDGYHAVFDPSAGVVAAERAVAVARAGARAAGAELAFGEAMLDWSATGTGCLVQTSTRRLRARWLVLATGAWVGRAVPQLAGLFEVWRIVTVTVRPGQQVAEPPRLGAFSVAPGDSERSERGQLSPGGWRPPFRGAERRGRREPAAWGDSERSERGRLSPGGWRPPFRGAERRGRREPAAWGDSEWSERGQLSPGGSSSGSPTPPGTASRPASTPVRSGTPSGRPHRPPATRSPSCAGSWRGTSPAPGPTRSATWSRPPPACTR</sequence>
<keyword evidence="8" id="KW-1185">Reference proteome</keyword>
<dbReference type="KEGG" id="psuu:Psuf_004030"/>
<gene>
    <name evidence="7" type="ORF">Psuf_004030</name>
</gene>
<feature type="domain" description="FAD dependent oxidoreductase" evidence="6">
    <location>
        <begin position="6"/>
        <end position="221"/>
    </location>
</feature>
<evidence type="ECO:0000256" key="5">
    <source>
        <dbReference type="SAM" id="MobiDB-lite"/>
    </source>
</evidence>
<dbReference type="Proteomes" id="UP000503011">
    <property type="component" value="Chromosome"/>
</dbReference>
<evidence type="ECO:0000259" key="6">
    <source>
        <dbReference type="Pfam" id="PF01266"/>
    </source>
</evidence>
<feature type="compositionally biased region" description="Basic and acidic residues" evidence="5">
    <location>
        <begin position="291"/>
        <end position="300"/>
    </location>
</feature>
<dbReference type="PANTHER" id="PTHR10961:SF7">
    <property type="entry name" value="FAD DEPENDENT OXIDOREDUCTASE DOMAIN-CONTAINING PROTEIN"/>
    <property type="match status" value="1"/>
</dbReference>
<evidence type="ECO:0000256" key="2">
    <source>
        <dbReference type="ARBA" id="ARBA00022630"/>
    </source>
</evidence>
<protein>
    <recommendedName>
        <fullName evidence="6">FAD dependent oxidoreductase domain-containing protein</fullName>
    </recommendedName>
</protein>
<evidence type="ECO:0000256" key="4">
    <source>
        <dbReference type="ARBA" id="ARBA00023002"/>
    </source>
</evidence>
<feature type="region of interest" description="Disordered" evidence="5">
    <location>
        <begin position="227"/>
        <end position="386"/>
    </location>
</feature>
<dbReference type="InterPro" id="IPR036188">
    <property type="entry name" value="FAD/NAD-bd_sf"/>
</dbReference>
<dbReference type="GO" id="GO:0008115">
    <property type="term" value="F:sarcosine oxidase activity"/>
    <property type="evidence" value="ECO:0007669"/>
    <property type="project" value="TreeGrafter"/>
</dbReference>
<name>A0A6F8YAL2_9ACTN</name>
<dbReference type="Pfam" id="PF01266">
    <property type="entry name" value="DAO"/>
    <property type="match status" value="1"/>
</dbReference>
<accession>A0A6F8YAL2</accession>
<evidence type="ECO:0000256" key="1">
    <source>
        <dbReference type="ARBA" id="ARBA00001974"/>
    </source>
</evidence>
<evidence type="ECO:0000313" key="7">
    <source>
        <dbReference type="EMBL" id="BCB83090.1"/>
    </source>
</evidence>
<dbReference type="PANTHER" id="PTHR10961">
    <property type="entry name" value="PEROXISOMAL SARCOSINE OXIDASE"/>
    <property type="match status" value="1"/>
</dbReference>
<keyword evidence="4" id="KW-0560">Oxidoreductase</keyword>
<feature type="compositionally biased region" description="Basic and acidic residues" evidence="5">
    <location>
        <begin position="257"/>
        <end position="279"/>
    </location>
</feature>
<dbReference type="SUPFAM" id="SSF51905">
    <property type="entry name" value="FAD/NAD(P)-binding domain"/>
    <property type="match status" value="1"/>
</dbReference>
<dbReference type="InterPro" id="IPR006076">
    <property type="entry name" value="FAD-dep_OxRdtase"/>
</dbReference>
<dbReference type="Gene3D" id="3.50.50.60">
    <property type="entry name" value="FAD/NAD(P)-binding domain"/>
    <property type="match status" value="1"/>
</dbReference>
<dbReference type="GO" id="GO:0050660">
    <property type="term" value="F:flavin adenine dinucleotide binding"/>
    <property type="evidence" value="ECO:0007669"/>
    <property type="project" value="InterPro"/>
</dbReference>
<dbReference type="AlphaFoldDB" id="A0A6F8YAL2"/>
<reference evidence="7 8" key="1">
    <citation type="submission" date="2020-03" db="EMBL/GenBank/DDBJ databases">
        <title>Whole genome shotgun sequence of Phytohabitans suffuscus NBRC 105367.</title>
        <authorList>
            <person name="Komaki H."/>
            <person name="Tamura T."/>
        </authorList>
    </citation>
    <scope>NUCLEOTIDE SEQUENCE [LARGE SCALE GENOMIC DNA]</scope>
    <source>
        <strain evidence="7 8">NBRC 105367</strain>
    </source>
</reference>
<comment type="cofactor">
    <cofactor evidence="1">
        <name>FAD</name>
        <dbReference type="ChEBI" id="CHEBI:57692"/>
    </cofactor>
</comment>
<dbReference type="EMBL" id="AP022871">
    <property type="protein sequence ID" value="BCB83090.1"/>
    <property type="molecule type" value="Genomic_DNA"/>
</dbReference>
<dbReference type="InterPro" id="IPR045170">
    <property type="entry name" value="MTOX"/>
</dbReference>
<feature type="compositionally biased region" description="Low complexity" evidence="5">
    <location>
        <begin position="316"/>
        <end position="337"/>
    </location>
</feature>
<evidence type="ECO:0000256" key="3">
    <source>
        <dbReference type="ARBA" id="ARBA00022827"/>
    </source>
</evidence>
<keyword evidence="2" id="KW-0285">Flavoprotein</keyword>
<keyword evidence="3" id="KW-0274">FAD</keyword>
<evidence type="ECO:0000313" key="8">
    <source>
        <dbReference type="Proteomes" id="UP000503011"/>
    </source>
</evidence>
<reference evidence="7 8" key="2">
    <citation type="submission" date="2020-03" db="EMBL/GenBank/DDBJ databases">
        <authorList>
            <person name="Ichikawa N."/>
            <person name="Kimura A."/>
            <person name="Kitahashi Y."/>
            <person name="Uohara A."/>
        </authorList>
    </citation>
    <scope>NUCLEOTIDE SEQUENCE [LARGE SCALE GENOMIC DNA]</scope>
    <source>
        <strain evidence="7 8">NBRC 105367</strain>
    </source>
</reference>